<dbReference type="Pfam" id="PF00117">
    <property type="entry name" value="GATase"/>
    <property type="match status" value="1"/>
</dbReference>
<feature type="domain" description="Glutamine amidotransferase" evidence="1">
    <location>
        <begin position="74"/>
        <end position="198"/>
    </location>
</feature>
<dbReference type="InterPro" id="IPR017926">
    <property type="entry name" value="GATASE"/>
</dbReference>
<dbReference type="RefSeq" id="WP_162366569.1">
    <property type="nucleotide sequence ID" value="NZ_WUBS01000009.1"/>
</dbReference>
<protein>
    <submittedName>
        <fullName evidence="2">Glutamine amidotransferase</fullName>
    </submittedName>
</protein>
<keyword evidence="3" id="KW-1185">Reference proteome</keyword>
<dbReference type="InterPro" id="IPR044992">
    <property type="entry name" value="ChyE-like"/>
</dbReference>
<proteinExistence type="predicted"/>
<sequence length="246" mass="26323">MNNPANAPLAIIQLGAPPAAIIAGVGEQHNWFIRALGLAPGDYLLIRPDLGDPLPDDGAISGAILTGSWAMVTDGAAWSEATATWIREVYQRALPLLGVCYGHQLMAYALGGAVADNPQGWEGGLQWIEATRDAGKDLLLAGLPGRFSAWLSHRQTVLSPPAGARVLAASQQDHCQVIRYSPQAFSVQFHPEFTAAIMDACLRANGRVPEQEAPRVGTSGDGAWPLLILRRFYPQRRREKTDGAAA</sequence>
<comment type="caution">
    <text evidence="2">The sequence shown here is derived from an EMBL/GenBank/DDBJ whole genome shotgun (WGS) entry which is preliminary data.</text>
</comment>
<dbReference type="SUPFAM" id="SSF52317">
    <property type="entry name" value="Class I glutamine amidotransferase-like"/>
    <property type="match status" value="1"/>
</dbReference>
<dbReference type="GO" id="GO:0016740">
    <property type="term" value="F:transferase activity"/>
    <property type="evidence" value="ECO:0007669"/>
    <property type="project" value="UniProtKB-KW"/>
</dbReference>
<dbReference type="InterPro" id="IPR029062">
    <property type="entry name" value="Class_I_gatase-like"/>
</dbReference>
<dbReference type="Proteomes" id="UP000461443">
    <property type="component" value="Unassembled WGS sequence"/>
</dbReference>
<dbReference type="PANTHER" id="PTHR42695:SF5">
    <property type="entry name" value="GLUTAMINE AMIDOTRANSFERASE YLR126C-RELATED"/>
    <property type="match status" value="1"/>
</dbReference>
<dbReference type="CDD" id="cd01741">
    <property type="entry name" value="GATase1_1"/>
    <property type="match status" value="1"/>
</dbReference>
<name>A0A845SLI8_9GAMM</name>
<dbReference type="GO" id="GO:0005829">
    <property type="term" value="C:cytosol"/>
    <property type="evidence" value="ECO:0007669"/>
    <property type="project" value="TreeGrafter"/>
</dbReference>
<evidence type="ECO:0000313" key="3">
    <source>
        <dbReference type="Proteomes" id="UP000461443"/>
    </source>
</evidence>
<dbReference type="Gene3D" id="3.40.50.880">
    <property type="match status" value="1"/>
</dbReference>
<dbReference type="EMBL" id="WUBS01000009">
    <property type="protein sequence ID" value="NDL63856.1"/>
    <property type="molecule type" value="Genomic_DNA"/>
</dbReference>
<reference evidence="2 3" key="2">
    <citation type="submission" date="2020-02" db="EMBL/GenBank/DDBJ databases">
        <title>The new genus of Enterobacteriales.</title>
        <authorList>
            <person name="Kim I.S."/>
        </authorList>
    </citation>
    <scope>NUCLEOTIDE SEQUENCE [LARGE SCALE GENOMIC DNA]</scope>
    <source>
        <strain evidence="2 3">SAP-6</strain>
    </source>
</reference>
<keyword evidence="2" id="KW-0808">Transferase</keyword>
<dbReference type="NCBIfam" id="NF006562">
    <property type="entry name" value="PRK09065.1"/>
    <property type="match status" value="1"/>
</dbReference>
<organism evidence="2 3">
    <name type="scientific">Acerihabitans arboris</name>
    <dbReference type="NCBI Taxonomy" id="2691583"/>
    <lineage>
        <taxon>Bacteria</taxon>
        <taxon>Pseudomonadati</taxon>
        <taxon>Pseudomonadota</taxon>
        <taxon>Gammaproteobacteria</taxon>
        <taxon>Enterobacterales</taxon>
        <taxon>Pectobacteriaceae</taxon>
        <taxon>Acerihabitans</taxon>
    </lineage>
</organism>
<dbReference type="PROSITE" id="PS51273">
    <property type="entry name" value="GATASE_TYPE_1"/>
    <property type="match status" value="1"/>
</dbReference>
<keyword evidence="2" id="KW-0315">Glutamine amidotransferase</keyword>
<accession>A0A845SLI8</accession>
<evidence type="ECO:0000313" key="2">
    <source>
        <dbReference type="EMBL" id="NDL63856.1"/>
    </source>
</evidence>
<dbReference type="PANTHER" id="PTHR42695">
    <property type="entry name" value="GLUTAMINE AMIDOTRANSFERASE YLR126C-RELATED"/>
    <property type="match status" value="1"/>
</dbReference>
<evidence type="ECO:0000259" key="1">
    <source>
        <dbReference type="Pfam" id="PF00117"/>
    </source>
</evidence>
<reference evidence="2 3" key="1">
    <citation type="submission" date="2019-12" db="EMBL/GenBank/DDBJ databases">
        <authorList>
            <person name="Lee S.D."/>
        </authorList>
    </citation>
    <scope>NUCLEOTIDE SEQUENCE [LARGE SCALE GENOMIC DNA]</scope>
    <source>
        <strain evidence="2 3">SAP-6</strain>
    </source>
</reference>
<dbReference type="AlphaFoldDB" id="A0A845SLI8"/>
<gene>
    <name evidence="2" type="ORF">GRH90_13995</name>
</gene>